<dbReference type="Gene3D" id="2.20.25.80">
    <property type="entry name" value="WRKY domain"/>
    <property type="match status" value="1"/>
</dbReference>
<keyword evidence="5" id="KW-0539">Nucleus</keyword>
<proteinExistence type="predicted"/>
<organism evidence="8 9">
    <name type="scientific">Forsythia ovata</name>
    <dbReference type="NCBI Taxonomy" id="205694"/>
    <lineage>
        <taxon>Eukaryota</taxon>
        <taxon>Viridiplantae</taxon>
        <taxon>Streptophyta</taxon>
        <taxon>Embryophyta</taxon>
        <taxon>Tracheophyta</taxon>
        <taxon>Spermatophyta</taxon>
        <taxon>Magnoliopsida</taxon>
        <taxon>eudicotyledons</taxon>
        <taxon>Gunneridae</taxon>
        <taxon>Pentapetalae</taxon>
        <taxon>asterids</taxon>
        <taxon>lamiids</taxon>
        <taxon>Lamiales</taxon>
        <taxon>Oleaceae</taxon>
        <taxon>Forsythieae</taxon>
        <taxon>Forsythia</taxon>
    </lineage>
</organism>
<evidence type="ECO:0000313" key="9">
    <source>
        <dbReference type="Proteomes" id="UP001604277"/>
    </source>
</evidence>
<evidence type="ECO:0000256" key="4">
    <source>
        <dbReference type="ARBA" id="ARBA00023163"/>
    </source>
</evidence>
<evidence type="ECO:0000259" key="7">
    <source>
        <dbReference type="PROSITE" id="PS50811"/>
    </source>
</evidence>
<accession>A0ABD1WK52</accession>
<dbReference type="PANTHER" id="PTHR31282">
    <property type="entry name" value="WRKY TRANSCRIPTION FACTOR 21-RELATED"/>
    <property type="match status" value="1"/>
</dbReference>
<dbReference type="InterPro" id="IPR036576">
    <property type="entry name" value="WRKY_dom_sf"/>
</dbReference>
<dbReference type="EMBL" id="JBFOLJ010000003">
    <property type="protein sequence ID" value="KAL2549932.1"/>
    <property type="molecule type" value="Genomic_DNA"/>
</dbReference>
<gene>
    <name evidence="8" type="ORF">Fot_11462</name>
</gene>
<dbReference type="InterPro" id="IPR003657">
    <property type="entry name" value="WRKY_dom"/>
</dbReference>
<evidence type="ECO:0000313" key="8">
    <source>
        <dbReference type="EMBL" id="KAL2549932.1"/>
    </source>
</evidence>
<keyword evidence="9" id="KW-1185">Reference proteome</keyword>
<dbReference type="Proteomes" id="UP001604277">
    <property type="component" value="Unassembled WGS sequence"/>
</dbReference>
<keyword evidence="4" id="KW-0804">Transcription</keyword>
<dbReference type="InterPro" id="IPR044810">
    <property type="entry name" value="WRKY_plant"/>
</dbReference>
<feature type="domain" description="WRKY" evidence="7">
    <location>
        <begin position="177"/>
        <end position="239"/>
    </location>
</feature>
<evidence type="ECO:0000256" key="1">
    <source>
        <dbReference type="ARBA" id="ARBA00004123"/>
    </source>
</evidence>
<feature type="compositionally biased region" description="Gly residues" evidence="6">
    <location>
        <begin position="117"/>
        <end position="127"/>
    </location>
</feature>
<sequence>MEETRGLILYGCKLAKNLEENLPNLANQPDFFLRSCDEIIRVFSSVKERLSHEVGHRQFDSGVGIQEWLRSASGTSDHQAMDLLNAQAILGQSSAYHDAHGLEFIGHEMGGGRNVEGGAEGLRGGTGTEIKPMDALNASPSPGTSSSQRHRRRKDEADKIVRRVPAPQMGNLDLPPEDGYTWRKYGQKEILGCRHPRSYYRCTHQKLYQCKAKKQVQRLNDDFYTFEVTYRGNHTCNIASTAPSATIPPPMEHATIPQTTAMQPPTSHNWLSMEIKPSPEVEVTPAIFDTLPFRYPGIPGSAGPSSSSSVAAGGSSSAGPSGPRFPDYQPVADLADAMFNSGSTSNNSMELFFSSIDENWDTAEQKKN</sequence>
<evidence type="ECO:0000256" key="5">
    <source>
        <dbReference type="ARBA" id="ARBA00023242"/>
    </source>
</evidence>
<feature type="compositionally biased region" description="Polar residues" evidence="6">
    <location>
        <begin position="138"/>
        <end position="147"/>
    </location>
</feature>
<comment type="caution">
    <text evidence="8">The sequence shown here is derived from an EMBL/GenBank/DDBJ whole genome shotgun (WGS) entry which is preliminary data.</text>
</comment>
<feature type="compositionally biased region" description="Low complexity" evidence="6">
    <location>
        <begin position="302"/>
        <end position="322"/>
    </location>
</feature>
<dbReference type="GO" id="GO:0003677">
    <property type="term" value="F:DNA binding"/>
    <property type="evidence" value="ECO:0007669"/>
    <property type="project" value="UniProtKB-KW"/>
</dbReference>
<comment type="subcellular location">
    <subcellularLocation>
        <location evidence="1">Nucleus</location>
    </subcellularLocation>
</comment>
<dbReference type="SMART" id="SM00774">
    <property type="entry name" value="WRKY"/>
    <property type="match status" value="1"/>
</dbReference>
<feature type="region of interest" description="Disordered" evidence="6">
    <location>
        <begin position="117"/>
        <end position="160"/>
    </location>
</feature>
<dbReference type="GO" id="GO:0005634">
    <property type="term" value="C:nucleus"/>
    <property type="evidence" value="ECO:0007669"/>
    <property type="project" value="UniProtKB-SubCell"/>
</dbReference>
<reference evidence="9" key="1">
    <citation type="submission" date="2024-07" db="EMBL/GenBank/DDBJ databases">
        <title>Two chromosome-level genome assemblies of Korean endemic species Abeliophyllum distichum and Forsythia ovata (Oleaceae).</title>
        <authorList>
            <person name="Jang H."/>
        </authorList>
    </citation>
    <scope>NUCLEOTIDE SEQUENCE [LARGE SCALE GENOMIC DNA]</scope>
</reference>
<evidence type="ECO:0000256" key="6">
    <source>
        <dbReference type="SAM" id="MobiDB-lite"/>
    </source>
</evidence>
<dbReference type="PROSITE" id="PS50811">
    <property type="entry name" value="WRKY"/>
    <property type="match status" value="1"/>
</dbReference>
<evidence type="ECO:0000256" key="2">
    <source>
        <dbReference type="ARBA" id="ARBA00023015"/>
    </source>
</evidence>
<evidence type="ECO:0000256" key="3">
    <source>
        <dbReference type="ARBA" id="ARBA00023125"/>
    </source>
</evidence>
<protein>
    <submittedName>
        <fullName evidence="8">WRKY transcription factor 55</fullName>
    </submittedName>
</protein>
<name>A0ABD1WK52_9LAMI</name>
<dbReference type="SUPFAM" id="SSF118290">
    <property type="entry name" value="WRKY DNA-binding domain"/>
    <property type="match status" value="1"/>
</dbReference>
<keyword evidence="3" id="KW-0238">DNA-binding</keyword>
<dbReference type="Pfam" id="PF03106">
    <property type="entry name" value="WRKY"/>
    <property type="match status" value="1"/>
</dbReference>
<feature type="region of interest" description="Disordered" evidence="6">
    <location>
        <begin position="302"/>
        <end position="329"/>
    </location>
</feature>
<keyword evidence="2" id="KW-0805">Transcription regulation</keyword>
<dbReference type="AlphaFoldDB" id="A0ABD1WK52"/>